<evidence type="ECO:0000256" key="4">
    <source>
        <dbReference type="ARBA" id="ARBA00022982"/>
    </source>
</evidence>
<name>A0A512AEQ4_9SPHN</name>
<dbReference type="PROSITE" id="PS51007">
    <property type="entry name" value="CYTC"/>
    <property type="match status" value="1"/>
</dbReference>
<feature type="domain" description="Cytochrome c" evidence="7">
    <location>
        <begin position="1"/>
        <end position="84"/>
    </location>
</feature>
<keyword evidence="4" id="KW-0249">Electron transport</keyword>
<accession>A0A512AEQ4</accession>
<evidence type="ECO:0000313" key="8">
    <source>
        <dbReference type="EMBL" id="GEN98178.1"/>
    </source>
</evidence>
<keyword evidence="3 6" id="KW-0479">Metal-binding</keyword>
<dbReference type="InterPro" id="IPR009056">
    <property type="entry name" value="Cyt_c-like_dom"/>
</dbReference>
<dbReference type="Proteomes" id="UP000321464">
    <property type="component" value="Unassembled WGS sequence"/>
</dbReference>
<sequence length="84" mass="9169">MGCHSLGENDVGPRHRGVVGRMAGAVPDYAYSAALRQSGLLWTPANLDKWLTNPQKLVPGAKMYFSVAKPQDRADIIAYLAQQK</sequence>
<dbReference type="GO" id="GO:0009055">
    <property type="term" value="F:electron transfer activity"/>
    <property type="evidence" value="ECO:0007669"/>
    <property type="project" value="InterPro"/>
</dbReference>
<evidence type="ECO:0000256" key="2">
    <source>
        <dbReference type="ARBA" id="ARBA00022617"/>
    </source>
</evidence>
<dbReference type="SUPFAM" id="SSF46626">
    <property type="entry name" value="Cytochrome c"/>
    <property type="match status" value="1"/>
</dbReference>
<keyword evidence="5 6" id="KW-0408">Iron</keyword>
<dbReference type="Gene3D" id="1.10.760.10">
    <property type="entry name" value="Cytochrome c-like domain"/>
    <property type="match status" value="1"/>
</dbReference>
<dbReference type="PANTHER" id="PTHR11961">
    <property type="entry name" value="CYTOCHROME C"/>
    <property type="match status" value="1"/>
</dbReference>
<dbReference type="EMBL" id="BJYR01000001">
    <property type="protein sequence ID" value="GEN98178.1"/>
    <property type="molecule type" value="Genomic_DNA"/>
</dbReference>
<evidence type="ECO:0000256" key="6">
    <source>
        <dbReference type="PROSITE-ProRule" id="PRU00433"/>
    </source>
</evidence>
<gene>
    <name evidence="8" type="ORF">NSE01_00110</name>
</gene>
<proteinExistence type="predicted"/>
<keyword evidence="9" id="KW-1185">Reference proteome</keyword>
<evidence type="ECO:0000313" key="9">
    <source>
        <dbReference type="Proteomes" id="UP000321464"/>
    </source>
</evidence>
<comment type="caution">
    <text evidence="8">The sequence shown here is derived from an EMBL/GenBank/DDBJ whole genome shotgun (WGS) entry which is preliminary data.</text>
</comment>
<reference evidence="8 9" key="1">
    <citation type="submission" date="2019-07" db="EMBL/GenBank/DDBJ databases">
        <title>Whole genome shotgun sequence of Novosphingobium sediminis NBRC 106119.</title>
        <authorList>
            <person name="Hosoyama A."/>
            <person name="Uohara A."/>
            <person name="Ohji S."/>
            <person name="Ichikawa N."/>
        </authorList>
    </citation>
    <scope>NUCLEOTIDE SEQUENCE [LARGE SCALE GENOMIC DNA]</scope>
    <source>
        <strain evidence="8 9">NBRC 106119</strain>
    </source>
</reference>
<dbReference type="InterPro" id="IPR002327">
    <property type="entry name" value="Cyt_c_1A/1B"/>
</dbReference>
<protein>
    <recommendedName>
        <fullName evidence="7">Cytochrome c domain-containing protein</fullName>
    </recommendedName>
</protein>
<evidence type="ECO:0000256" key="3">
    <source>
        <dbReference type="ARBA" id="ARBA00022723"/>
    </source>
</evidence>
<dbReference type="PRINTS" id="PR00604">
    <property type="entry name" value="CYTCHRMECIAB"/>
</dbReference>
<evidence type="ECO:0000259" key="7">
    <source>
        <dbReference type="PROSITE" id="PS51007"/>
    </source>
</evidence>
<evidence type="ECO:0000256" key="5">
    <source>
        <dbReference type="ARBA" id="ARBA00023004"/>
    </source>
</evidence>
<organism evidence="8 9">
    <name type="scientific">Novosphingobium sediminis</name>
    <dbReference type="NCBI Taxonomy" id="707214"/>
    <lineage>
        <taxon>Bacteria</taxon>
        <taxon>Pseudomonadati</taxon>
        <taxon>Pseudomonadota</taxon>
        <taxon>Alphaproteobacteria</taxon>
        <taxon>Sphingomonadales</taxon>
        <taxon>Sphingomonadaceae</taxon>
        <taxon>Novosphingobium</taxon>
    </lineage>
</organism>
<dbReference type="GO" id="GO:0046872">
    <property type="term" value="F:metal ion binding"/>
    <property type="evidence" value="ECO:0007669"/>
    <property type="project" value="UniProtKB-KW"/>
</dbReference>
<dbReference type="AlphaFoldDB" id="A0A512AEQ4"/>
<keyword evidence="2 6" id="KW-0349">Heme</keyword>
<dbReference type="GO" id="GO:0020037">
    <property type="term" value="F:heme binding"/>
    <property type="evidence" value="ECO:0007669"/>
    <property type="project" value="InterPro"/>
</dbReference>
<keyword evidence="1" id="KW-0813">Transport</keyword>
<evidence type="ECO:0000256" key="1">
    <source>
        <dbReference type="ARBA" id="ARBA00022448"/>
    </source>
</evidence>
<dbReference type="InterPro" id="IPR036909">
    <property type="entry name" value="Cyt_c-like_dom_sf"/>
</dbReference>